<feature type="compositionally biased region" description="Basic and acidic residues" evidence="1">
    <location>
        <begin position="988"/>
        <end position="997"/>
    </location>
</feature>
<dbReference type="PaxDb" id="3708-A0A078HH27"/>
<dbReference type="InterPro" id="IPR025224">
    <property type="entry name" value="CCAR1/CCAR2"/>
</dbReference>
<feature type="compositionally biased region" description="Acidic residues" evidence="1">
    <location>
        <begin position="955"/>
        <end position="987"/>
    </location>
</feature>
<name>A0A078HH27_BRANA</name>
<feature type="region of interest" description="Disordered" evidence="1">
    <location>
        <begin position="567"/>
        <end position="646"/>
    </location>
</feature>
<reference evidence="4" key="2">
    <citation type="submission" date="2014-06" db="EMBL/GenBank/DDBJ databases">
        <authorList>
            <person name="Genoscope - CEA"/>
        </authorList>
    </citation>
    <scope>NUCLEOTIDE SEQUENCE</scope>
</reference>
<dbReference type="SMART" id="SM01122">
    <property type="entry name" value="DBC1"/>
    <property type="match status" value="1"/>
</dbReference>
<dbReference type="InterPro" id="IPR025954">
    <property type="entry name" value="DBC1/CARP1_inactive_NUDIX"/>
</dbReference>
<feature type="compositionally biased region" description="Basic and acidic residues" evidence="1">
    <location>
        <begin position="243"/>
        <end position="255"/>
    </location>
</feature>
<gene>
    <name evidence="4" type="primary">BnaC02g34850D</name>
    <name evidence="3" type="ORF">DARMORV10_C02P51140.1</name>
    <name evidence="4" type="ORF">GSBRNA2T00063449001</name>
</gene>
<feature type="compositionally biased region" description="Basic and acidic residues" evidence="1">
    <location>
        <begin position="567"/>
        <end position="576"/>
    </location>
</feature>
<feature type="region of interest" description="Disordered" evidence="1">
    <location>
        <begin position="243"/>
        <end position="304"/>
    </location>
</feature>
<dbReference type="Pfam" id="PF14443">
    <property type="entry name" value="DBC1"/>
    <property type="match status" value="1"/>
</dbReference>
<reference evidence="4 5" key="1">
    <citation type="journal article" date="2014" name="Science">
        <title>Plant genetics. Early allopolyploid evolution in the post-Neolithic Brassica napus oilseed genome.</title>
        <authorList>
            <person name="Chalhoub B."/>
            <person name="Denoeud F."/>
            <person name="Liu S."/>
            <person name="Parkin I.A."/>
            <person name="Tang H."/>
            <person name="Wang X."/>
            <person name="Chiquet J."/>
            <person name="Belcram H."/>
            <person name="Tong C."/>
            <person name="Samans B."/>
            <person name="Correa M."/>
            <person name="Da Silva C."/>
            <person name="Just J."/>
            <person name="Falentin C."/>
            <person name="Koh C.S."/>
            <person name="Le Clainche I."/>
            <person name="Bernard M."/>
            <person name="Bento P."/>
            <person name="Noel B."/>
            <person name="Labadie K."/>
            <person name="Alberti A."/>
            <person name="Charles M."/>
            <person name="Arnaud D."/>
            <person name="Guo H."/>
            <person name="Daviaud C."/>
            <person name="Alamery S."/>
            <person name="Jabbari K."/>
            <person name="Zhao M."/>
            <person name="Edger P.P."/>
            <person name="Chelaifa H."/>
            <person name="Tack D."/>
            <person name="Lassalle G."/>
            <person name="Mestiri I."/>
            <person name="Schnel N."/>
            <person name="Le Paslier M.C."/>
            <person name="Fan G."/>
            <person name="Renault V."/>
            <person name="Bayer P.E."/>
            <person name="Golicz A.A."/>
            <person name="Manoli S."/>
            <person name="Lee T.H."/>
            <person name="Thi V.H."/>
            <person name="Chalabi S."/>
            <person name="Hu Q."/>
            <person name="Fan C."/>
            <person name="Tollenaere R."/>
            <person name="Lu Y."/>
            <person name="Battail C."/>
            <person name="Shen J."/>
            <person name="Sidebottom C.H."/>
            <person name="Wang X."/>
            <person name="Canaguier A."/>
            <person name="Chauveau A."/>
            <person name="Berard A."/>
            <person name="Deniot G."/>
            <person name="Guan M."/>
            <person name="Liu Z."/>
            <person name="Sun F."/>
            <person name="Lim Y.P."/>
            <person name="Lyons E."/>
            <person name="Town C.D."/>
            <person name="Bancroft I."/>
            <person name="Wang X."/>
            <person name="Meng J."/>
            <person name="Ma J."/>
            <person name="Pires J.C."/>
            <person name="King G.J."/>
            <person name="Brunel D."/>
            <person name="Delourme R."/>
            <person name="Renard M."/>
            <person name="Aury J.M."/>
            <person name="Adams K.L."/>
            <person name="Batley J."/>
            <person name="Snowdon R.J."/>
            <person name="Tost J."/>
            <person name="Edwards D."/>
            <person name="Zhou Y."/>
            <person name="Hua W."/>
            <person name="Sharpe A.G."/>
            <person name="Paterson A.H."/>
            <person name="Guan C."/>
            <person name="Wincker P."/>
        </authorList>
    </citation>
    <scope>NUCLEOTIDE SEQUENCE [LARGE SCALE GENOMIC DNA]</scope>
    <source>
        <strain evidence="5">cv. Darmor-bzh</strain>
    </source>
</reference>
<dbReference type="PANTHER" id="PTHR14304">
    <property type="entry name" value="CELL DIVISION CYCLE AND APOPTOSIS REGULATOR PROTEIN"/>
    <property type="match status" value="1"/>
</dbReference>
<feature type="compositionally biased region" description="Basic and acidic residues" evidence="1">
    <location>
        <begin position="268"/>
        <end position="287"/>
    </location>
</feature>
<evidence type="ECO:0000256" key="1">
    <source>
        <dbReference type="SAM" id="MobiDB-lite"/>
    </source>
</evidence>
<dbReference type="Proteomes" id="UP000028999">
    <property type="component" value="Unassembled WGS sequence"/>
</dbReference>
<dbReference type="Gramene" id="CDY37177">
    <property type="protein sequence ID" value="CDY37177"/>
    <property type="gene ID" value="GSBRNA2T00063449001"/>
</dbReference>
<evidence type="ECO:0000259" key="2">
    <source>
        <dbReference type="SMART" id="SM01122"/>
    </source>
</evidence>
<dbReference type="EMBL" id="HG994366">
    <property type="protein sequence ID" value="CAF1919926.1"/>
    <property type="molecule type" value="Genomic_DNA"/>
</dbReference>
<evidence type="ECO:0000313" key="3">
    <source>
        <dbReference type="EMBL" id="CAF1919926.1"/>
    </source>
</evidence>
<dbReference type="STRING" id="3708.A0A078HH27"/>
<protein>
    <submittedName>
        <fullName evidence="3">(rape) hypothetical protein</fullName>
    </submittedName>
    <submittedName>
        <fullName evidence="4">BnaC02g34850D protein</fullName>
    </submittedName>
</protein>
<dbReference type="GO" id="GO:0006355">
    <property type="term" value="P:regulation of DNA-templated transcription"/>
    <property type="evidence" value="ECO:0000318"/>
    <property type="project" value="GO_Central"/>
</dbReference>
<sequence length="1105" mass="125118">MSQIHKIMHLEAICLPPANVYGQKADDLYSDKFFGYVHVDTRQFGERSNCYCNILVDVRPPERYCFDDMVGYALQTDLYDQASLLRGEQLFIQSLHTSAVDGHVSRRADYLTELSSALRHSDQEGMHYGRRLGFDTHGLSVQNTSSYATQHIPSYDYIYPESSLNPGYGVSLPPGMDYGTTGKGILSASSLDFRREKESLVLAHGGGGPRVDDLRKDGRVSYLREFELREVECRRENLHAGYKEREQERERERQRTKDKKRILTARPTYRDPKEQTPVRKTVSRDARGSSLRRVSQHHEASIRRHSPIRPIRSDYVCKVLPSRLVDMERDYLALDKRYPRLFVPSEFSKVVVNWPKQKLSLSMNTVVSFEHDYTEDGGVDVKYMPTKSLAVQTGGKTVWNAKMILMSGLSRTAWEDLGSDKLFEDRVPHICNILKFGVLEKDRSFMATGGPWDPTDGIDPSVDQSSLIKTMLRHTKDKLHLDLSNCRHWNPFLEIHYDRVGTDGVSSFREITILFVPDLSECLPSFDAWKPQWLAHKKVLAERDRLLSQEIKKDVIVGKGSNDAGEVAKDAEKKTSGDPSNAQATRTKKTVKKFTKGVVKRPVNDEKGVARPGENEEKGSEIIVGAQTGGSSDPGAKANEQTPSKTRIVKKKVAEVDKSMDSVTRRKWAPHPLRIPLRAPIVDALIVFCSFDSFKVLLRSLSVSLDSLLDYTDKDIDESSFEVSFPINTALVFLCASLSLCSTGIKTKHKHPNTRICSMDGLVLFISSTCPFHGLSSYNDHKSTPSCPQLCKSFCLLLHQLGLQAPNISFLLQRDQLSLAPCESQSIPHLEKVAPYSLGCSSCLYSCSLFSSCQQYQMGTRSLEFLKKLRVKFVRQGNQRKRHQEELSAKQKEAETQNKRQKTVEHNDKETPAITESVPEKDDKESSAKETVANTGDPVGKEKTTGDEAAATMENGEDDEIDEGGPEEDPEEDPEELDANPEQEETVEVPRKKEENKKKRKVPNLLRPNPNLSQTRTRSKRKERLVQQKEKKRLTKSCCRLSDFLTVTRQANVRVEDMRITIHSLGKFISHREVKELVQSALLESNTGRDDRILYNKLVRELETI</sequence>
<dbReference type="Proteomes" id="UP001295469">
    <property type="component" value="Chromosome C02"/>
</dbReference>
<feature type="region of interest" description="Disordered" evidence="1">
    <location>
        <begin position="877"/>
        <end position="1031"/>
    </location>
</feature>
<dbReference type="FunFam" id="1.10.238.10:FF:000157">
    <property type="entry name" value="ATP/GTP-binding protein family"/>
    <property type="match status" value="1"/>
</dbReference>
<dbReference type="EMBL" id="LK032394">
    <property type="protein sequence ID" value="CDY37177.1"/>
    <property type="molecule type" value="Genomic_DNA"/>
</dbReference>
<feature type="compositionally biased region" description="Basic and acidic residues" evidence="1">
    <location>
        <begin position="602"/>
        <end position="620"/>
    </location>
</feature>
<dbReference type="GO" id="GO:0005634">
    <property type="term" value="C:nucleus"/>
    <property type="evidence" value="ECO:0000318"/>
    <property type="project" value="GO_Central"/>
</dbReference>
<evidence type="ECO:0000313" key="5">
    <source>
        <dbReference type="Proteomes" id="UP000028999"/>
    </source>
</evidence>
<accession>A0A078HH27</accession>
<feature type="compositionally biased region" description="Basic residues" evidence="1">
    <location>
        <begin position="586"/>
        <end position="599"/>
    </location>
</feature>
<proteinExistence type="predicted"/>
<organism evidence="4 5">
    <name type="scientific">Brassica napus</name>
    <name type="common">Rape</name>
    <dbReference type="NCBI Taxonomy" id="3708"/>
    <lineage>
        <taxon>Eukaryota</taxon>
        <taxon>Viridiplantae</taxon>
        <taxon>Streptophyta</taxon>
        <taxon>Embryophyta</taxon>
        <taxon>Tracheophyta</taxon>
        <taxon>Spermatophyta</taxon>
        <taxon>Magnoliopsida</taxon>
        <taxon>eudicotyledons</taxon>
        <taxon>Gunneridae</taxon>
        <taxon>Pentapetalae</taxon>
        <taxon>rosids</taxon>
        <taxon>malvids</taxon>
        <taxon>Brassicales</taxon>
        <taxon>Brassicaceae</taxon>
        <taxon>Brassiceae</taxon>
        <taxon>Brassica</taxon>
    </lineage>
</organism>
<feature type="compositionally biased region" description="Basic and acidic residues" evidence="1">
    <location>
        <begin position="918"/>
        <end position="928"/>
    </location>
</feature>
<keyword evidence="5" id="KW-1185">Reference proteome</keyword>
<reference evidence="3" key="3">
    <citation type="submission" date="2021-01" db="EMBL/GenBank/DDBJ databases">
        <authorList>
            <consortium name="Genoscope - CEA"/>
            <person name="William W."/>
        </authorList>
    </citation>
    <scope>NUCLEOTIDE SEQUENCE</scope>
</reference>
<feature type="compositionally biased region" description="Basic and acidic residues" evidence="1">
    <location>
        <begin position="883"/>
        <end position="911"/>
    </location>
</feature>
<evidence type="ECO:0000313" key="4">
    <source>
        <dbReference type="EMBL" id="CDY37177.1"/>
    </source>
</evidence>
<dbReference type="AlphaFoldDB" id="A0A078HH27"/>
<feature type="domain" description="DBC1/CARP1 catalytically inactive NUDIX hydrolase" evidence="2">
    <location>
        <begin position="427"/>
        <end position="552"/>
    </location>
</feature>
<dbReference type="PANTHER" id="PTHR14304:SF11">
    <property type="entry name" value="SAP DOMAIN-CONTAINING PROTEIN"/>
    <property type="match status" value="1"/>
</dbReference>